<dbReference type="EMBL" id="CAEZTS010000035">
    <property type="protein sequence ID" value="CAB4573805.1"/>
    <property type="molecule type" value="Genomic_DNA"/>
</dbReference>
<name>A0A6J6EEY1_9ZZZZ</name>
<organism evidence="1">
    <name type="scientific">freshwater metagenome</name>
    <dbReference type="NCBI Taxonomy" id="449393"/>
    <lineage>
        <taxon>unclassified sequences</taxon>
        <taxon>metagenomes</taxon>
        <taxon>ecological metagenomes</taxon>
    </lineage>
</organism>
<accession>A0A6J6EEY1</accession>
<reference evidence="1" key="1">
    <citation type="submission" date="2020-05" db="EMBL/GenBank/DDBJ databases">
        <authorList>
            <person name="Chiriac C."/>
            <person name="Salcher M."/>
            <person name="Ghai R."/>
            <person name="Kavagutti S V."/>
        </authorList>
    </citation>
    <scope>NUCLEOTIDE SEQUENCE</scope>
</reference>
<proteinExistence type="predicted"/>
<gene>
    <name evidence="1" type="ORF">UFOPK1722_00563</name>
</gene>
<dbReference type="AlphaFoldDB" id="A0A6J6EEY1"/>
<sequence length="104" mass="10608">MGNGVDGVRHVTVTAEAVVVTVAPPIMFGTVVVVGHAGATIDVIDEAPEPSAVSGVTRNAYTEPGTSPVTTVDNNGTPTELLPRFGEMVVQVAPSLSLCSSMYP</sequence>
<protein>
    <submittedName>
        <fullName evidence="1">Unannotated protein</fullName>
    </submittedName>
</protein>
<evidence type="ECO:0000313" key="1">
    <source>
        <dbReference type="EMBL" id="CAB4573805.1"/>
    </source>
</evidence>